<name>A6I236_RAT</name>
<dbReference type="Proteomes" id="UP000234681">
    <property type="component" value="Chromosome 8"/>
</dbReference>
<dbReference type="AlphaFoldDB" id="A6I236"/>
<accession>A6I236</accession>
<protein>
    <submittedName>
        <fullName evidence="1">RCG25357</fullName>
    </submittedName>
</protein>
<sequence>MTGTATNQFQKCLLMMTGRGLINNFSQSH</sequence>
<evidence type="ECO:0000313" key="1">
    <source>
        <dbReference type="EMBL" id="EDL77541.1"/>
    </source>
</evidence>
<reference evidence="1 2" key="1">
    <citation type="submission" date="2005-09" db="EMBL/GenBank/DDBJ databases">
        <authorList>
            <person name="Mural R.J."/>
            <person name="Li P.W."/>
            <person name="Adams M.D."/>
            <person name="Amanatides P.G."/>
            <person name="Baden-Tillson H."/>
            <person name="Barnstead M."/>
            <person name="Chin S.H."/>
            <person name="Dew I."/>
            <person name="Evans C.A."/>
            <person name="Ferriera S."/>
            <person name="Flanigan M."/>
            <person name="Fosler C."/>
            <person name="Glodek A."/>
            <person name="Gu Z."/>
            <person name="Holt R.A."/>
            <person name="Jennings D."/>
            <person name="Kraft C.L."/>
            <person name="Lu F."/>
            <person name="Nguyen T."/>
            <person name="Nusskern D.R."/>
            <person name="Pfannkoch C.M."/>
            <person name="Sitter C."/>
            <person name="Sutton G.G."/>
            <person name="Venter J.C."/>
            <person name="Wang Z."/>
            <person name="Woodage T."/>
            <person name="Zheng X.H."/>
            <person name="Zhong F."/>
        </authorList>
    </citation>
    <scope>NUCLEOTIDE SEQUENCE [LARGE SCALE GENOMIC DNA]</scope>
    <source>
        <strain>BN</strain>
        <strain evidence="2">Sprague-Dawley</strain>
    </source>
</reference>
<proteinExistence type="predicted"/>
<gene>
    <name evidence="1" type="ORF">rCG_25357</name>
</gene>
<evidence type="ECO:0000313" key="2">
    <source>
        <dbReference type="Proteomes" id="UP000234681"/>
    </source>
</evidence>
<feature type="non-terminal residue" evidence="1">
    <location>
        <position position="29"/>
    </location>
</feature>
<dbReference type="EMBL" id="CH473954">
    <property type="protein sequence ID" value="EDL77541.1"/>
    <property type="molecule type" value="Genomic_DNA"/>
</dbReference>
<organism evidence="1 2">
    <name type="scientific">Rattus norvegicus</name>
    <name type="common">Rat</name>
    <dbReference type="NCBI Taxonomy" id="10116"/>
    <lineage>
        <taxon>Eukaryota</taxon>
        <taxon>Metazoa</taxon>
        <taxon>Chordata</taxon>
        <taxon>Craniata</taxon>
        <taxon>Vertebrata</taxon>
        <taxon>Euteleostomi</taxon>
        <taxon>Mammalia</taxon>
        <taxon>Eutheria</taxon>
        <taxon>Euarchontoglires</taxon>
        <taxon>Glires</taxon>
        <taxon>Rodentia</taxon>
        <taxon>Myomorpha</taxon>
        <taxon>Muroidea</taxon>
        <taxon>Muridae</taxon>
        <taxon>Murinae</taxon>
        <taxon>Rattus</taxon>
    </lineage>
</organism>